<dbReference type="Proteomes" id="UP000051380">
    <property type="component" value="Unassembled WGS sequence"/>
</dbReference>
<dbReference type="EMBL" id="LJYF01000031">
    <property type="protein sequence ID" value="KRP92257.1"/>
    <property type="molecule type" value="Genomic_DNA"/>
</dbReference>
<evidence type="ECO:0000313" key="2">
    <source>
        <dbReference type="Proteomes" id="UP000051380"/>
    </source>
</evidence>
<dbReference type="OrthoDB" id="8139963at2"/>
<accession>A0A0R3CBD8</accession>
<proteinExistence type="predicted"/>
<organism evidence="1 2">
    <name type="scientific">Bradyrhizobium yuanmingense</name>
    <dbReference type="NCBI Taxonomy" id="108015"/>
    <lineage>
        <taxon>Bacteria</taxon>
        <taxon>Pseudomonadati</taxon>
        <taxon>Pseudomonadota</taxon>
        <taxon>Alphaproteobacteria</taxon>
        <taxon>Hyphomicrobiales</taxon>
        <taxon>Nitrobacteraceae</taxon>
        <taxon>Bradyrhizobium</taxon>
    </lineage>
</organism>
<dbReference type="AlphaFoldDB" id="A0A0R3CBD8"/>
<protein>
    <submittedName>
        <fullName evidence="1">Uncharacterized protein</fullName>
    </submittedName>
</protein>
<gene>
    <name evidence="1" type="ORF">AOQ72_29090</name>
</gene>
<dbReference type="STRING" id="108015.GA0061099_1004479"/>
<sequence length="79" mass="8895">MKSTTFLERIRRLFASDAGEHLDSIGDALLKGTLREPVRPMSDQELARAIREFRSVPVSDWTLAKLSRRLAEASVPRDG</sequence>
<reference evidence="1 2" key="1">
    <citation type="submission" date="2015-09" db="EMBL/GenBank/DDBJ databases">
        <title>Draft Genome Sequence of the Strain BR 3267 (Bradyrhizobium yuanmingense) recommended as inoculant for cowpea in Brazil.</title>
        <authorList>
            <person name="Simoes-Araujo J.L."/>
            <person name="Zilli J.E."/>
        </authorList>
    </citation>
    <scope>NUCLEOTIDE SEQUENCE [LARGE SCALE GENOMIC DNA]</scope>
    <source>
        <strain evidence="1 2">BR3267</strain>
    </source>
</reference>
<evidence type="ECO:0000313" key="1">
    <source>
        <dbReference type="EMBL" id="KRP92257.1"/>
    </source>
</evidence>
<name>A0A0R3CBD8_9BRAD</name>
<dbReference type="RefSeq" id="WP_057028968.1">
    <property type="nucleotide sequence ID" value="NZ_LJYF01000031.1"/>
</dbReference>
<comment type="caution">
    <text evidence="1">The sequence shown here is derived from an EMBL/GenBank/DDBJ whole genome shotgun (WGS) entry which is preliminary data.</text>
</comment>